<comment type="similarity">
    <text evidence="4">Belongs to the TonB-dependent receptor family.</text>
</comment>
<dbReference type="Pfam" id="PF07715">
    <property type="entry name" value="Plug"/>
    <property type="match status" value="1"/>
</dbReference>
<dbReference type="InterPro" id="IPR036942">
    <property type="entry name" value="Beta-barrel_TonB_sf"/>
</dbReference>
<feature type="domain" description="TonB-dependent receptor plug" evidence="8">
    <location>
        <begin position="62"/>
        <end position="146"/>
    </location>
</feature>
<dbReference type="InterPro" id="IPR000531">
    <property type="entry name" value="Beta-barrel_TonB"/>
</dbReference>
<evidence type="ECO:0000256" key="3">
    <source>
        <dbReference type="ARBA" id="ARBA00023237"/>
    </source>
</evidence>
<evidence type="ECO:0000313" key="10">
    <source>
        <dbReference type="Proteomes" id="UP001142610"/>
    </source>
</evidence>
<evidence type="ECO:0000259" key="8">
    <source>
        <dbReference type="Pfam" id="PF07715"/>
    </source>
</evidence>
<dbReference type="InterPro" id="IPR012910">
    <property type="entry name" value="Plug_dom"/>
</dbReference>
<dbReference type="RefSeq" id="WP_256618911.1">
    <property type="nucleotide sequence ID" value="NZ_JANIBC010000003.1"/>
</dbReference>
<evidence type="ECO:0000259" key="7">
    <source>
        <dbReference type="Pfam" id="PF00593"/>
    </source>
</evidence>
<sequence length="918" mass="100365">MLKQEALVPSALLAIAMFSIAVPAAAQDSVAETAVDEEDTADTDTDSGDVIVVRGAFVPDEKRSTSEISSLLDAEDFVRTGDADIAGALRRITGISISGGKFPVARGLNERYASTTINGVPLPSPEPLRRAAPLDLIPTRILSGTTAQKTFSPQFSGEFGGAAIDLQTVGVPDEGFFVARGSLSIDTESNFREGLFFEGSDTDRFGFDDGLRDLPDLAAAAAAGEDFDPIAVSQSFNHSETALITTDDIPINGGGSFTGGTVFVDNSDVRVGGTIYAGYNNQWQRRDAIEDRSDEGNAGQNDADAERYEETRQEVSINALGTLGVEIGSDHEIGLTSFLLRSSLKRARLGSITDEDEINDAPGIREFTDFVERQVWQSQLNGEHFFPALADLTAKWRVSYGEASRDAPYERTLTRVPNEVTYTDGSGVEQTRVFNQVFIVPTAPTFNEINFSTLDDTNFYAAADFELPFTLGEREIKLGFGASYADTERETARQTFFLGGAPSNPDFADFADVIEPFVLGARTDVLFDDEIFELGLFQFAPFLSLAFPDSSEASLEVISGYGLVDFELNDYLRFSAGVRYEDGEETATAFQTGSAAVIEEVIDEDFLLPAVTVTWNPLGNLQLRAGFSQTIARPQFRELVPTVFTDPEFSVEIVGNPFLENSELDNFDVRGEYYFRNGEFITLGAFYKDIENPIERAFVPAEGDITTFVNAPAAQIWGIEFEFEKRFDLIDWGDLPNFVADKTLILNTNYTFSQSELDVSDDDQIIVPSGLTLGSATFDAVSVLDTDRSLVGQSDHLFNFQLGLENPDTNFRATLLLNFASDRILFGEEPTAGGGALPSVIEDVPTELDFVFGRNFEVFDRTLDVGFSVRNILGEEFNAFRDFGPDAIADDNPFADGVVPFLAYDRGRIFNASLSVEF</sequence>
<dbReference type="EMBL" id="JANIBC010000003">
    <property type="protein sequence ID" value="MCQ8185051.1"/>
    <property type="molecule type" value="Genomic_DNA"/>
</dbReference>
<keyword evidence="4" id="KW-0798">TonB box</keyword>
<comment type="caution">
    <text evidence="9">The sequence shown here is derived from an EMBL/GenBank/DDBJ whole genome shotgun (WGS) entry which is preliminary data.</text>
</comment>
<dbReference type="PANTHER" id="PTHR40980:SF5">
    <property type="entry name" value="TONB-DEPENDENT RECEPTOR"/>
    <property type="match status" value="1"/>
</dbReference>
<evidence type="ECO:0000256" key="6">
    <source>
        <dbReference type="SAM" id="SignalP"/>
    </source>
</evidence>
<keyword evidence="3" id="KW-0998">Cell outer membrane</keyword>
<feature type="region of interest" description="Disordered" evidence="5">
    <location>
        <begin position="291"/>
        <end position="310"/>
    </location>
</feature>
<dbReference type="Gene3D" id="2.40.170.20">
    <property type="entry name" value="TonB-dependent receptor, beta-barrel domain"/>
    <property type="match status" value="1"/>
</dbReference>
<dbReference type="PANTHER" id="PTHR40980">
    <property type="entry name" value="PLUG DOMAIN-CONTAINING PROTEIN"/>
    <property type="match status" value="1"/>
</dbReference>
<evidence type="ECO:0000256" key="5">
    <source>
        <dbReference type="SAM" id="MobiDB-lite"/>
    </source>
</evidence>
<dbReference type="SUPFAM" id="SSF56935">
    <property type="entry name" value="Porins"/>
    <property type="match status" value="1"/>
</dbReference>
<protein>
    <submittedName>
        <fullName evidence="9">TonB-dependent receptor</fullName>
    </submittedName>
</protein>
<keyword evidence="6" id="KW-0732">Signal</keyword>
<evidence type="ECO:0000256" key="1">
    <source>
        <dbReference type="ARBA" id="ARBA00004442"/>
    </source>
</evidence>
<evidence type="ECO:0000256" key="4">
    <source>
        <dbReference type="RuleBase" id="RU003357"/>
    </source>
</evidence>
<accession>A0A9X2L8R3</accession>
<comment type="subcellular location">
    <subcellularLocation>
        <location evidence="1 4">Cell outer membrane</location>
    </subcellularLocation>
</comment>
<keyword evidence="10" id="KW-1185">Reference proteome</keyword>
<evidence type="ECO:0000313" key="9">
    <source>
        <dbReference type="EMBL" id="MCQ8185051.1"/>
    </source>
</evidence>
<reference evidence="9" key="1">
    <citation type="submission" date="2022-07" db="EMBL/GenBank/DDBJ databases">
        <title>Parvularcula maris sp. nov., an algicidal bacterium isolated from seawater.</title>
        <authorList>
            <person name="Li F."/>
        </authorList>
    </citation>
    <scope>NUCLEOTIDE SEQUENCE</scope>
    <source>
        <strain evidence="9">BGMRC 0090</strain>
    </source>
</reference>
<evidence type="ECO:0000256" key="2">
    <source>
        <dbReference type="ARBA" id="ARBA00023136"/>
    </source>
</evidence>
<keyword evidence="2 4" id="KW-0472">Membrane</keyword>
<gene>
    <name evidence="9" type="ORF">NOG11_06565</name>
</gene>
<dbReference type="GO" id="GO:0009279">
    <property type="term" value="C:cell outer membrane"/>
    <property type="evidence" value="ECO:0007669"/>
    <property type="project" value="UniProtKB-SubCell"/>
</dbReference>
<organism evidence="9 10">
    <name type="scientific">Parvularcula maris</name>
    <dbReference type="NCBI Taxonomy" id="2965077"/>
    <lineage>
        <taxon>Bacteria</taxon>
        <taxon>Pseudomonadati</taxon>
        <taxon>Pseudomonadota</taxon>
        <taxon>Alphaproteobacteria</taxon>
        <taxon>Parvularculales</taxon>
        <taxon>Parvularculaceae</taxon>
        <taxon>Parvularcula</taxon>
    </lineage>
</organism>
<feature type="chain" id="PRO_5040942984" evidence="6">
    <location>
        <begin position="27"/>
        <end position="918"/>
    </location>
</feature>
<feature type="domain" description="TonB-dependent receptor-like beta-barrel" evidence="7">
    <location>
        <begin position="368"/>
        <end position="761"/>
    </location>
</feature>
<keyword evidence="9" id="KW-0675">Receptor</keyword>
<proteinExistence type="inferred from homology"/>
<dbReference type="InterPro" id="IPR037066">
    <property type="entry name" value="Plug_dom_sf"/>
</dbReference>
<dbReference type="AlphaFoldDB" id="A0A9X2L8R3"/>
<dbReference type="Proteomes" id="UP001142610">
    <property type="component" value="Unassembled WGS sequence"/>
</dbReference>
<name>A0A9X2L8R3_9PROT</name>
<dbReference type="Pfam" id="PF00593">
    <property type="entry name" value="TonB_dep_Rec_b-barrel"/>
    <property type="match status" value="1"/>
</dbReference>
<dbReference type="Gene3D" id="2.170.130.10">
    <property type="entry name" value="TonB-dependent receptor, plug domain"/>
    <property type="match status" value="1"/>
</dbReference>
<feature type="signal peptide" evidence="6">
    <location>
        <begin position="1"/>
        <end position="26"/>
    </location>
</feature>